<gene>
    <name evidence="2" type="ORF">FRACA_3620002</name>
</gene>
<dbReference type="Proteomes" id="UP000234331">
    <property type="component" value="Unassembled WGS sequence"/>
</dbReference>
<dbReference type="AlphaFoldDB" id="A0A2I2KVL3"/>
<dbReference type="EMBL" id="FZMO01000293">
    <property type="protein sequence ID" value="SNQ49694.1"/>
    <property type="molecule type" value="Genomic_DNA"/>
</dbReference>
<name>A0A2I2KVL3_9ACTN</name>
<feature type="coiled-coil region" evidence="1">
    <location>
        <begin position="63"/>
        <end position="111"/>
    </location>
</feature>
<evidence type="ECO:0000313" key="3">
    <source>
        <dbReference type="Proteomes" id="UP000234331"/>
    </source>
</evidence>
<proteinExistence type="predicted"/>
<evidence type="ECO:0000313" key="2">
    <source>
        <dbReference type="EMBL" id="SNQ49694.1"/>
    </source>
</evidence>
<organism evidence="2 3">
    <name type="scientific">Frankia canadensis</name>
    <dbReference type="NCBI Taxonomy" id="1836972"/>
    <lineage>
        <taxon>Bacteria</taxon>
        <taxon>Bacillati</taxon>
        <taxon>Actinomycetota</taxon>
        <taxon>Actinomycetes</taxon>
        <taxon>Frankiales</taxon>
        <taxon>Frankiaceae</taxon>
        <taxon>Frankia</taxon>
    </lineage>
</organism>
<keyword evidence="1" id="KW-0175">Coiled coil</keyword>
<dbReference type="Gene3D" id="1.20.120.330">
    <property type="entry name" value="Nucleotidyltransferases domain 2"/>
    <property type="match status" value="1"/>
</dbReference>
<accession>A0A2I2KVL3</accession>
<keyword evidence="3" id="KW-1185">Reference proteome</keyword>
<protein>
    <submittedName>
        <fullName evidence="2">Uncharacterized protein</fullName>
    </submittedName>
</protein>
<reference evidence="2 3" key="1">
    <citation type="submission" date="2017-06" db="EMBL/GenBank/DDBJ databases">
        <authorList>
            <person name="Kim H.J."/>
            <person name="Triplett B.A."/>
        </authorList>
    </citation>
    <scope>NUCLEOTIDE SEQUENCE [LARGE SCALE GENOMIC DNA]</scope>
    <source>
        <strain evidence="2">FRACA_ARgP5</strain>
    </source>
</reference>
<sequence>MAVVLVVADPSVLTAHVALLATAIAQAGGMVLDAVATLDDLHGRGTEHLRARRQALEQARHAVTRCETSYDEARDARDEARRRLEQAQAALAQAQAALAQAQAAAAAAASRSGEGGGGGSGYGSSSGVAAAQAAVDTAYAAVTAARSGYEAAGQALTRAQDALERARRARHAAEERVEAASQLMVRIVDVVQLGQAMATTEGMFHELAVDATFVLTRRVDLLETYLTDPPGRVGRERAGWAPAAWAGGRSQPSSGKGKGGGGGRLLGILTLLLDLLSLFGGSLDALTRSWTDLPGRHYLEYFGAPMLAALTEIHQLSAAIDGDLVGIHRGFGEGA</sequence>
<evidence type="ECO:0000256" key="1">
    <source>
        <dbReference type="SAM" id="Coils"/>
    </source>
</evidence>
<feature type="coiled-coil region" evidence="1">
    <location>
        <begin position="149"/>
        <end position="183"/>
    </location>
</feature>